<feature type="compositionally biased region" description="Polar residues" evidence="1">
    <location>
        <begin position="264"/>
        <end position="274"/>
    </location>
</feature>
<gene>
    <name evidence="2" type="ORF">CYLTODRAFT_493329</name>
</gene>
<feature type="compositionally biased region" description="Pro residues" evidence="1">
    <location>
        <begin position="376"/>
        <end position="389"/>
    </location>
</feature>
<feature type="compositionally biased region" description="Polar residues" evidence="1">
    <location>
        <begin position="625"/>
        <end position="639"/>
    </location>
</feature>
<sequence length="747" mass="80719">MASTASSTSATPLWERTDIHRSCLSLETLLSVLNDYCEAAGAVVILQKKLSKALRDTASQKASTEAATNALNASATIFEALSEIDHKFAKLADREYDAISNQVKKWFKKLAKEEKGHDDRIAAANGRIKQAGQLYEKKSKKSPREANDEHARYINLISALGPEISQEKYNHTLQVSQYHSNTVFNMAACAARVADSEWLRTCEGVRRFSPTIGPLGEWRALCEGAWSGTMPPDLPDVAESENPSQQVHFEAPESSSQPPPFPTPNTTLRSTPPSSFEPPRPLVDPNTGSVRSLSAFPAPPSHVPPPLMRPQQASSSQGSTNSHGSIPAFTRASTTVTESGRPPLPPLTVPPSPQPTRPSPSPMDSEPAITRSPAMPEAPVPPMLQPQPQPAKDVNAAPAPASAQDEQETKTPTLTKSIERSDTSTSNKSIVAAMRNRYSLDGGSPAGSPTKANSSVAVPRLPLSVTNLASRYQGVEGIKGPRPTSPRPLPLVDTFEAARVAEAAFRSRSPEARSVSASYANSAAREEKQRPELRAVATEDEAARRQRRLEELEIKEKEQALKERELQLEARAREMERQRNIQMSMNASMPSSPTRYAGAGSRDVDDVGRNGARYDSSPYRHSLAPPSQSNVPRSPSDESTIPMPLTESPSASTQHLNSLHPAYCSCETCRATSKSTKKGGWMRRLSMPIVGKGNGHGLGIGMDAKRNGSTTMLAVKEEPLTGTDRRSYDAGSGISNRNVGNLAIGRR</sequence>
<feature type="compositionally biased region" description="Polar residues" evidence="1">
    <location>
        <begin position="647"/>
        <end position="656"/>
    </location>
</feature>
<feature type="region of interest" description="Disordered" evidence="1">
    <location>
        <begin position="581"/>
        <end position="656"/>
    </location>
</feature>
<feature type="region of interest" description="Disordered" evidence="1">
    <location>
        <begin position="519"/>
        <end position="541"/>
    </location>
</feature>
<feature type="compositionally biased region" description="Pro residues" evidence="1">
    <location>
        <begin position="342"/>
        <end position="361"/>
    </location>
</feature>
<reference evidence="2 3" key="1">
    <citation type="journal article" date="2015" name="Fungal Genet. Biol.">
        <title>Evolution of novel wood decay mechanisms in Agaricales revealed by the genome sequences of Fistulina hepatica and Cylindrobasidium torrendii.</title>
        <authorList>
            <person name="Floudas D."/>
            <person name="Held B.W."/>
            <person name="Riley R."/>
            <person name="Nagy L.G."/>
            <person name="Koehler G."/>
            <person name="Ransdell A.S."/>
            <person name="Younus H."/>
            <person name="Chow J."/>
            <person name="Chiniquy J."/>
            <person name="Lipzen A."/>
            <person name="Tritt A."/>
            <person name="Sun H."/>
            <person name="Haridas S."/>
            <person name="LaButti K."/>
            <person name="Ohm R.A."/>
            <person name="Kues U."/>
            <person name="Blanchette R.A."/>
            <person name="Grigoriev I.V."/>
            <person name="Minto R.E."/>
            <person name="Hibbett D.S."/>
        </authorList>
    </citation>
    <scope>NUCLEOTIDE SEQUENCE [LARGE SCALE GENOMIC DNA]</scope>
    <source>
        <strain evidence="2 3">FP15055 ss-10</strain>
    </source>
</reference>
<dbReference type="STRING" id="1314674.A0A0D7B1W5"/>
<feature type="compositionally biased region" description="Polar residues" evidence="1">
    <location>
        <begin position="581"/>
        <end position="594"/>
    </location>
</feature>
<dbReference type="AlphaFoldDB" id="A0A0D7B1W5"/>
<evidence type="ECO:0000313" key="3">
    <source>
        <dbReference type="Proteomes" id="UP000054007"/>
    </source>
</evidence>
<feature type="compositionally biased region" description="Pro residues" evidence="1">
    <location>
        <begin position="297"/>
        <end position="308"/>
    </location>
</feature>
<feature type="compositionally biased region" description="Basic and acidic residues" evidence="1">
    <location>
        <begin position="524"/>
        <end position="533"/>
    </location>
</feature>
<evidence type="ECO:0000313" key="2">
    <source>
        <dbReference type="EMBL" id="KIY64164.1"/>
    </source>
</evidence>
<accession>A0A0D7B1W5</accession>
<feature type="compositionally biased region" description="Basic and acidic residues" evidence="1">
    <location>
        <begin position="717"/>
        <end position="728"/>
    </location>
</feature>
<dbReference type="Proteomes" id="UP000054007">
    <property type="component" value="Unassembled WGS sequence"/>
</dbReference>
<keyword evidence="3" id="KW-1185">Reference proteome</keyword>
<evidence type="ECO:0000256" key="1">
    <source>
        <dbReference type="SAM" id="MobiDB-lite"/>
    </source>
</evidence>
<name>A0A0D7B1W5_9AGAR</name>
<protein>
    <submittedName>
        <fullName evidence="2">Uncharacterized protein</fullName>
    </submittedName>
</protein>
<proteinExistence type="predicted"/>
<feature type="region of interest" description="Disordered" evidence="1">
    <location>
        <begin position="717"/>
        <end position="747"/>
    </location>
</feature>
<organism evidence="2 3">
    <name type="scientific">Cylindrobasidium torrendii FP15055 ss-10</name>
    <dbReference type="NCBI Taxonomy" id="1314674"/>
    <lineage>
        <taxon>Eukaryota</taxon>
        <taxon>Fungi</taxon>
        <taxon>Dikarya</taxon>
        <taxon>Basidiomycota</taxon>
        <taxon>Agaricomycotina</taxon>
        <taxon>Agaricomycetes</taxon>
        <taxon>Agaricomycetidae</taxon>
        <taxon>Agaricales</taxon>
        <taxon>Marasmiineae</taxon>
        <taxon>Physalacriaceae</taxon>
        <taxon>Cylindrobasidium</taxon>
    </lineage>
</organism>
<feature type="region of interest" description="Disordered" evidence="1">
    <location>
        <begin position="230"/>
        <end position="428"/>
    </location>
</feature>
<dbReference type="EMBL" id="KN880650">
    <property type="protein sequence ID" value="KIY64164.1"/>
    <property type="molecule type" value="Genomic_DNA"/>
</dbReference>
<feature type="compositionally biased region" description="Low complexity" evidence="1">
    <location>
        <begin position="311"/>
        <end position="325"/>
    </location>
</feature>
<dbReference type="PRINTS" id="PR01217">
    <property type="entry name" value="PRICHEXTENSN"/>
</dbReference>
<dbReference type="OrthoDB" id="2450055at2759"/>